<dbReference type="SUPFAM" id="SSF54862">
    <property type="entry name" value="4Fe-4S ferredoxins"/>
    <property type="match status" value="1"/>
</dbReference>
<feature type="domain" description="4Fe-4S ferredoxin-type" evidence="4">
    <location>
        <begin position="93"/>
        <end position="122"/>
    </location>
</feature>
<dbReference type="Proteomes" id="UP001256827">
    <property type="component" value="Chromosome"/>
</dbReference>
<dbReference type="EMBL" id="CP134050">
    <property type="protein sequence ID" value="WNC14354.1"/>
    <property type="molecule type" value="Genomic_DNA"/>
</dbReference>
<dbReference type="Gene3D" id="3.30.70.20">
    <property type="match status" value="1"/>
</dbReference>
<evidence type="ECO:0000313" key="6">
    <source>
        <dbReference type="Proteomes" id="UP001256827"/>
    </source>
</evidence>
<accession>A0ABY9T4C0</accession>
<proteinExistence type="predicted"/>
<evidence type="ECO:0000256" key="2">
    <source>
        <dbReference type="ARBA" id="ARBA00023004"/>
    </source>
</evidence>
<keyword evidence="3" id="KW-0411">Iron-sulfur</keyword>
<dbReference type="RefSeq" id="WP_310766307.1">
    <property type="nucleotide sequence ID" value="NZ_CP134050.1"/>
</dbReference>
<gene>
    <name evidence="5" type="ORF">RGB73_27390</name>
</gene>
<dbReference type="InterPro" id="IPR017896">
    <property type="entry name" value="4Fe4S_Fe-S-bd"/>
</dbReference>
<name>A0ABY9T4C0_BREBE</name>
<dbReference type="InterPro" id="IPR017900">
    <property type="entry name" value="4Fe4S_Fe_S_CS"/>
</dbReference>
<reference evidence="5 6" key="1">
    <citation type="submission" date="2023-09" db="EMBL/GenBank/DDBJ databases">
        <title>Complete Genome and Methylome dissection of Bacillus brevis NEB573 original source of BbsI restriction endonuclease.</title>
        <authorList>
            <person name="Fomenkov A."/>
            <person name="Roberts R.D."/>
        </authorList>
    </citation>
    <scope>NUCLEOTIDE SEQUENCE [LARGE SCALE GENOMIC DNA]</scope>
    <source>
        <strain evidence="5 6">NEB573</strain>
    </source>
</reference>
<dbReference type="Pfam" id="PF00037">
    <property type="entry name" value="Fer4"/>
    <property type="match status" value="1"/>
</dbReference>
<sequence length="354" mass="39340">MSKIFKQKNNYTQPKVFRDGCVPREIVYLPGNPAEIVLSTGERKIASCLHCPDAPCLSFKDHELQNSAFPEFPQDQSAAVCATNAIAWDNENGIPVVDNNRCISCGICVDRCPVGAIYMIEEGIEINNNHIGDYLINLDEDDGDTSKIFGEKMYLLSEVKRSGKLKIETDEVITNIYNQLALIDLDAQFPNIFSRNLLMTLGTTCSIRRRGDVNVRMDAVLGPPGTNYGVMEVEFDSNALLDSPRNILDDLAVLSSRYGINYSDITPVIVSIAFPNTRSEYWRVINDINNVLQIKINSITIGALILLIWNLKKVNFNTDSFYADSECMEIRSSIANIIGDNPNISIGGILEVAK</sequence>
<keyword evidence="1" id="KW-0479">Metal-binding</keyword>
<dbReference type="PROSITE" id="PS00198">
    <property type="entry name" value="4FE4S_FER_1"/>
    <property type="match status" value="1"/>
</dbReference>
<keyword evidence="6" id="KW-1185">Reference proteome</keyword>
<organism evidence="5 6">
    <name type="scientific">Brevibacillus brevis</name>
    <name type="common">Bacillus brevis</name>
    <dbReference type="NCBI Taxonomy" id="1393"/>
    <lineage>
        <taxon>Bacteria</taxon>
        <taxon>Bacillati</taxon>
        <taxon>Bacillota</taxon>
        <taxon>Bacilli</taxon>
        <taxon>Bacillales</taxon>
        <taxon>Paenibacillaceae</taxon>
        <taxon>Brevibacillus</taxon>
    </lineage>
</organism>
<dbReference type="PROSITE" id="PS51379">
    <property type="entry name" value="4FE4S_FER_2"/>
    <property type="match status" value="1"/>
</dbReference>
<evidence type="ECO:0000259" key="4">
    <source>
        <dbReference type="PROSITE" id="PS51379"/>
    </source>
</evidence>
<evidence type="ECO:0000313" key="5">
    <source>
        <dbReference type="EMBL" id="WNC14354.1"/>
    </source>
</evidence>
<protein>
    <submittedName>
        <fullName evidence="5">4Fe-4S binding protein</fullName>
    </submittedName>
</protein>
<evidence type="ECO:0000256" key="1">
    <source>
        <dbReference type="ARBA" id="ARBA00022723"/>
    </source>
</evidence>
<evidence type="ECO:0000256" key="3">
    <source>
        <dbReference type="ARBA" id="ARBA00023014"/>
    </source>
</evidence>
<keyword evidence="2" id="KW-0408">Iron</keyword>